<comment type="caution">
    <text evidence="2">The sequence shown here is derived from an EMBL/GenBank/DDBJ whole genome shotgun (WGS) entry which is preliminary data.</text>
</comment>
<evidence type="ECO:0008006" key="4">
    <source>
        <dbReference type="Google" id="ProtNLM"/>
    </source>
</evidence>
<reference evidence="2" key="1">
    <citation type="submission" date="2023-01" db="EMBL/GenBank/DDBJ databases">
        <title>Sulfurovum sp. zt1-1 genome assembly.</title>
        <authorList>
            <person name="Wang J."/>
        </authorList>
    </citation>
    <scope>NUCLEOTIDE SEQUENCE</scope>
    <source>
        <strain evidence="2">Zt1-1</strain>
    </source>
</reference>
<proteinExistence type="predicted"/>
<dbReference type="PROSITE" id="PS51257">
    <property type="entry name" value="PROKAR_LIPOPROTEIN"/>
    <property type="match status" value="1"/>
</dbReference>
<dbReference type="InterPro" id="IPR036280">
    <property type="entry name" value="Multihaem_cyt_sf"/>
</dbReference>
<evidence type="ECO:0000313" key="3">
    <source>
        <dbReference type="Proteomes" id="UP001169069"/>
    </source>
</evidence>
<dbReference type="EMBL" id="JAQIBD010000002">
    <property type="protein sequence ID" value="MDM5271594.1"/>
    <property type="molecule type" value="Genomic_DNA"/>
</dbReference>
<feature type="signal peptide" evidence="1">
    <location>
        <begin position="1"/>
        <end position="18"/>
    </location>
</feature>
<protein>
    <recommendedName>
        <fullName evidence="4">Cytochrome C</fullName>
    </recommendedName>
</protein>
<gene>
    <name evidence="2" type="ORF">PGH07_05355</name>
</gene>
<dbReference type="Proteomes" id="UP001169069">
    <property type="component" value="Unassembled WGS sequence"/>
</dbReference>
<keyword evidence="1" id="KW-0732">Signal</keyword>
<dbReference type="Gene3D" id="3.90.10.10">
    <property type="entry name" value="Cytochrome C3"/>
    <property type="match status" value="1"/>
</dbReference>
<sequence>MKKLSTFIMILSVPFLIACGGGGTGSDSGDDGDTGNTGGTGGGTTGSAYVLSAWNDLGMHCMDGKDFSVFSVLPPYNNLHAQIKDKNGDLVTSGIILTYEATPGVDNKWNTTSIETTDGKSKTNFWDYVIDLFGANLAPDIGLTGNPMASKTPAQMTFNNDHHWWEAEGIPLTPYNDDGTKNYYPLVKVTAKDTQGNILAQVETVLPVSDEMDCKRCHSTSNNVAAAKPNAGWVGDPDAEKDYKYNILRLHDDKQPSAVSDHATELANKGYEYNSEGLEMTARSGTPVLCVACHKSNALPGVGIGLKPFTQAMHGFHANVTDPNTGLQLGDSTNRSACYACHPGAATKCLRGAMGDAQNPDGSSQMQCQSCHGSMHAVGATDREGWLNEPNCQACHHDGVRETSAIDPATNTLRNAVDTKFATNPNTPMNGLSLYRFSTGHGNLQCEACHGSTHAIYPAHEADNRLSMTIQGHTGTIAECTACHNTVPNTVTGGPHGMHPVGASWVSAHQDVGGDMPGQCKACHGSDYRGSVLSKMFTDRTLYNKAFTKGHQVSCYDCHDGPAGD</sequence>
<organism evidence="2 3">
    <name type="scientific">Sulfurovum zhangzhouensis</name>
    <dbReference type="NCBI Taxonomy" id="3019067"/>
    <lineage>
        <taxon>Bacteria</taxon>
        <taxon>Pseudomonadati</taxon>
        <taxon>Campylobacterota</taxon>
        <taxon>Epsilonproteobacteria</taxon>
        <taxon>Campylobacterales</taxon>
        <taxon>Sulfurovaceae</taxon>
        <taxon>Sulfurovum</taxon>
    </lineage>
</organism>
<name>A0ABT7QXN5_9BACT</name>
<feature type="chain" id="PRO_5047256642" description="Cytochrome C" evidence="1">
    <location>
        <begin position="19"/>
        <end position="565"/>
    </location>
</feature>
<evidence type="ECO:0000313" key="2">
    <source>
        <dbReference type="EMBL" id="MDM5271594.1"/>
    </source>
</evidence>
<evidence type="ECO:0000256" key="1">
    <source>
        <dbReference type="SAM" id="SignalP"/>
    </source>
</evidence>
<accession>A0ABT7QXN5</accession>
<keyword evidence="3" id="KW-1185">Reference proteome</keyword>
<dbReference type="SUPFAM" id="SSF48695">
    <property type="entry name" value="Multiheme cytochromes"/>
    <property type="match status" value="1"/>
</dbReference>
<dbReference type="RefSeq" id="WP_289413192.1">
    <property type="nucleotide sequence ID" value="NZ_JAQIBD010000002.1"/>
</dbReference>